<reference evidence="1 2" key="2">
    <citation type="submission" date="2007-09" db="EMBL/GenBank/DDBJ databases">
        <title>Draft genome sequence of Clostridium bolteae (ATCC BAA-613).</title>
        <authorList>
            <person name="Sudarsanam P."/>
            <person name="Ley R."/>
            <person name="Guruge J."/>
            <person name="Turnbaugh P.J."/>
            <person name="Mahowald M."/>
            <person name="Liep D."/>
            <person name="Gordon J."/>
        </authorList>
    </citation>
    <scope>NUCLEOTIDE SEQUENCE [LARGE SCALE GENOMIC DNA]</scope>
    <source>
        <strain evidence="2">ATCC BAA-613 / DSM 15670 / CCUG 46953 / JCM 12243 / WAL 16351</strain>
    </source>
</reference>
<dbReference type="HOGENOM" id="CLU_3267905_0_0_9"/>
<name>A8RI38_ENTBW</name>
<sequence>MLYIGVLPIYIFIISANCQYVNVFYQQIDNTPTRGWPGNEV</sequence>
<proteinExistence type="predicted"/>
<evidence type="ECO:0000313" key="1">
    <source>
        <dbReference type="EMBL" id="EDP19149.1"/>
    </source>
</evidence>
<comment type="caution">
    <text evidence="1">The sequence shown here is derived from an EMBL/GenBank/DDBJ whole genome shotgun (WGS) entry which is preliminary data.</text>
</comment>
<organism evidence="1 2">
    <name type="scientific">Enterocloster bolteae (strain ATCC BAA-613 / DSM 15670 / CCUG 46953 / JCM 12243 / WAL 16351)</name>
    <name type="common">Clostridium bolteae</name>
    <dbReference type="NCBI Taxonomy" id="411902"/>
    <lineage>
        <taxon>Bacteria</taxon>
        <taxon>Bacillati</taxon>
        <taxon>Bacillota</taxon>
        <taxon>Clostridia</taxon>
        <taxon>Lachnospirales</taxon>
        <taxon>Lachnospiraceae</taxon>
        <taxon>Enterocloster</taxon>
    </lineage>
</organism>
<dbReference type="EMBL" id="ABCC02000009">
    <property type="protein sequence ID" value="EDP19149.1"/>
    <property type="molecule type" value="Genomic_DNA"/>
</dbReference>
<dbReference type="AlphaFoldDB" id="A8RI38"/>
<gene>
    <name evidence="1" type="ORF">CLOBOL_00585</name>
</gene>
<dbReference type="Proteomes" id="UP000005396">
    <property type="component" value="Unassembled WGS sequence"/>
</dbReference>
<dbReference type="PaxDb" id="411902-CLOBOL_00585"/>
<protein>
    <submittedName>
        <fullName evidence="1">Uncharacterized protein</fullName>
    </submittedName>
</protein>
<accession>A8RI38</accession>
<evidence type="ECO:0000313" key="2">
    <source>
        <dbReference type="Proteomes" id="UP000005396"/>
    </source>
</evidence>
<reference evidence="1 2" key="1">
    <citation type="submission" date="2007-08" db="EMBL/GenBank/DDBJ databases">
        <authorList>
            <person name="Fulton L."/>
            <person name="Clifton S."/>
            <person name="Fulton B."/>
            <person name="Xu J."/>
            <person name="Minx P."/>
            <person name="Pepin K.H."/>
            <person name="Johnson M."/>
            <person name="Thiruvilangam P."/>
            <person name="Bhonagiri V."/>
            <person name="Nash W.E."/>
            <person name="Mardis E.R."/>
            <person name="Wilson R.K."/>
        </authorList>
    </citation>
    <scope>NUCLEOTIDE SEQUENCE [LARGE SCALE GENOMIC DNA]</scope>
    <source>
        <strain evidence="2">ATCC BAA-613 / DSM 15670 / CCUG 46953 / JCM 12243 / WAL 16351</strain>
    </source>
</reference>